<evidence type="ECO:0000313" key="1">
    <source>
        <dbReference type="EMBL" id="AWT52597.1"/>
    </source>
</evidence>
<dbReference type="InterPro" id="IPR032710">
    <property type="entry name" value="NTF2-like_dom_sf"/>
</dbReference>
<gene>
    <name evidence="1" type="ORF">D806_016130</name>
</gene>
<protein>
    <recommendedName>
        <fullName evidence="3">Polyketide cyclase</fullName>
    </recommendedName>
</protein>
<evidence type="ECO:0008006" key="3">
    <source>
        <dbReference type="Google" id="ProtNLM"/>
    </source>
</evidence>
<proteinExistence type="predicted"/>
<dbReference type="AlphaFoldDB" id="A0A2U9PLJ0"/>
<organism evidence="1 2">
    <name type="scientific">Mycolicibacterium smegmatis (strain MKD8)</name>
    <name type="common">Mycobacterium smegmatis</name>
    <dbReference type="NCBI Taxonomy" id="1214915"/>
    <lineage>
        <taxon>Bacteria</taxon>
        <taxon>Bacillati</taxon>
        <taxon>Actinomycetota</taxon>
        <taxon>Actinomycetes</taxon>
        <taxon>Mycobacteriales</taxon>
        <taxon>Mycobacteriaceae</taxon>
        <taxon>Mycolicibacterium</taxon>
    </lineage>
</organism>
<sequence length="151" mass="16933">MHRPHSRGAVLAYEHTIAETAERLFEACETGKGWAGCRQYCHPDATFTAQTDALADVTTREAYTEWMLGLMKILPDGEAEVRSFAVDEMHHNLAVFEIFRGTHTGDGGPVPPTGRSAEADYVYVMDFDGDKIRHMTKIWNDVATMRQIGWA</sequence>
<reference evidence="2" key="2">
    <citation type="submission" date="2018-03" db="EMBL/GenBank/DDBJ databases">
        <authorList>
            <person name="Derbyshire K."/>
            <person name="Gray T.A."/>
            <person name="Champion M."/>
        </authorList>
    </citation>
    <scope>NUCLEOTIDE SEQUENCE [LARGE SCALE GENOMIC DNA]</scope>
    <source>
        <strain evidence="2">MKD8</strain>
    </source>
</reference>
<evidence type="ECO:0000313" key="2">
    <source>
        <dbReference type="Proteomes" id="UP000011200"/>
    </source>
</evidence>
<dbReference type="Pfam" id="PF07366">
    <property type="entry name" value="SnoaL"/>
    <property type="match status" value="1"/>
</dbReference>
<name>A0A2U9PLJ0_MYCSE</name>
<dbReference type="Proteomes" id="UP000011200">
    <property type="component" value="Chromosome"/>
</dbReference>
<dbReference type="EMBL" id="CP027541">
    <property type="protein sequence ID" value="AWT52597.1"/>
    <property type="molecule type" value="Genomic_DNA"/>
</dbReference>
<dbReference type="InterPro" id="IPR009959">
    <property type="entry name" value="Cyclase_SnoaL-like"/>
</dbReference>
<dbReference type="SUPFAM" id="SSF54427">
    <property type="entry name" value="NTF2-like"/>
    <property type="match status" value="1"/>
</dbReference>
<dbReference type="Gene3D" id="3.10.450.50">
    <property type="match status" value="1"/>
</dbReference>
<reference evidence="1 2" key="1">
    <citation type="journal article" date="2013" name="Genome Announc.">
        <title>Draft genome sequence of MKD8, a conjugal recipient Mycobacterium smegmatis strain.</title>
        <authorList>
            <person name="Gray T.A."/>
            <person name="Palumbo M.J."/>
            <person name="Derbyshire K.M."/>
        </authorList>
    </citation>
    <scope>NUCLEOTIDE SEQUENCE [LARGE SCALE GENOMIC DNA]</scope>
    <source>
        <strain evidence="1 2">MKD8</strain>
    </source>
</reference>
<accession>A0A2U9PLJ0</accession>
<dbReference type="GO" id="GO:0030638">
    <property type="term" value="P:polyketide metabolic process"/>
    <property type="evidence" value="ECO:0007669"/>
    <property type="project" value="InterPro"/>
</dbReference>